<keyword evidence="2" id="KW-1185">Reference proteome</keyword>
<dbReference type="Gene3D" id="2.60.120.10">
    <property type="entry name" value="Jelly Rolls"/>
    <property type="match status" value="1"/>
</dbReference>
<comment type="caution">
    <text evidence="1">The sequence shown here is derived from an EMBL/GenBank/DDBJ whole genome shotgun (WGS) entry which is preliminary data.</text>
</comment>
<evidence type="ECO:0000313" key="2">
    <source>
        <dbReference type="Proteomes" id="UP001210678"/>
    </source>
</evidence>
<dbReference type="Proteomes" id="UP001210678">
    <property type="component" value="Unassembled WGS sequence"/>
</dbReference>
<sequence>MKAINIQEVNAYEPPGHFGVVCLKIQGEDTGLTKFWQGLSIFEADGGAEWQYGEGTFGATTEKTYFVIEGELTVENESGEQFVCGKDSSISMLPNEKRKLWNSGNSQARVLVTITAV</sequence>
<accession>A0ABT4YWA4</accession>
<name>A0ABT4YWA4_9VIBR</name>
<evidence type="ECO:0008006" key="3">
    <source>
        <dbReference type="Google" id="ProtNLM"/>
    </source>
</evidence>
<dbReference type="InterPro" id="IPR011051">
    <property type="entry name" value="RmlC_Cupin_sf"/>
</dbReference>
<gene>
    <name evidence="1" type="ORF">PGX00_17225</name>
</gene>
<dbReference type="SUPFAM" id="SSF51182">
    <property type="entry name" value="RmlC-like cupins"/>
    <property type="match status" value="1"/>
</dbReference>
<organism evidence="1 2">
    <name type="scientific">Vibrio algarum</name>
    <dbReference type="NCBI Taxonomy" id="3020714"/>
    <lineage>
        <taxon>Bacteria</taxon>
        <taxon>Pseudomonadati</taxon>
        <taxon>Pseudomonadota</taxon>
        <taxon>Gammaproteobacteria</taxon>
        <taxon>Vibrionales</taxon>
        <taxon>Vibrionaceae</taxon>
        <taxon>Vibrio</taxon>
    </lineage>
</organism>
<dbReference type="EMBL" id="JAQLOI010000003">
    <property type="protein sequence ID" value="MDB1125294.1"/>
    <property type="molecule type" value="Genomic_DNA"/>
</dbReference>
<dbReference type="RefSeq" id="WP_272138868.1">
    <property type="nucleotide sequence ID" value="NZ_JAQLOI010000003.1"/>
</dbReference>
<reference evidence="1 2" key="1">
    <citation type="submission" date="2023-01" db="EMBL/GenBank/DDBJ databases">
        <title>Vibrio sp. KJ40-1 sp.nov, isolated from marine algae.</title>
        <authorList>
            <person name="Butt M."/>
            <person name="Kim J.M.J."/>
            <person name="Jeon C.O.C."/>
        </authorList>
    </citation>
    <scope>NUCLEOTIDE SEQUENCE [LARGE SCALE GENOMIC DNA]</scope>
    <source>
        <strain evidence="1 2">KJ40-1</strain>
    </source>
</reference>
<evidence type="ECO:0000313" key="1">
    <source>
        <dbReference type="EMBL" id="MDB1125294.1"/>
    </source>
</evidence>
<dbReference type="InterPro" id="IPR014710">
    <property type="entry name" value="RmlC-like_jellyroll"/>
</dbReference>
<proteinExistence type="predicted"/>
<protein>
    <recommendedName>
        <fullName evidence="3">Cupin domain-containing protein</fullName>
    </recommendedName>
</protein>